<reference evidence="4" key="2">
    <citation type="submission" date="2013-12" db="EMBL/GenBank/DDBJ databases">
        <authorList>
            <person name="Yu Y."/>
            <person name="Lee S."/>
            <person name="de Baynast K."/>
            <person name="Wissotski M."/>
            <person name="Liu L."/>
            <person name="Talag J."/>
            <person name="Goicoechea J."/>
            <person name="Angelova A."/>
            <person name="Jetty R."/>
            <person name="Kudrna D."/>
            <person name="Golser W."/>
            <person name="Rivera L."/>
            <person name="Zhang J."/>
            <person name="Wing R."/>
        </authorList>
    </citation>
    <scope>NUCLEOTIDE SEQUENCE</scope>
</reference>
<dbReference type="Pfam" id="PF14368">
    <property type="entry name" value="LTP_2"/>
    <property type="match status" value="1"/>
</dbReference>
<keyword evidence="1" id="KW-0732">Signal</keyword>
<dbReference type="PANTHER" id="PTHR33122:SF62">
    <property type="entry name" value="OS01G0914300 PROTEIN"/>
    <property type="match status" value="1"/>
</dbReference>
<dbReference type="Gene3D" id="1.10.110.10">
    <property type="entry name" value="Plant lipid-transfer and hydrophobic proteins"/>
    <property type="match status" value="1"/>
</dbReference>
<reference evidence="3" key="3">
    <citation type="submission" date="2015-04" db="UniProtKB">
        <authorList>
            <consortium name="EnsemblPlants"/>
        </authorList>
    </citation>
    <scope>IDENTIFICATION</scope>
</reference>
<protein>
    <recommendedName>
        <fullName evidence="2">Bifunctional inhibitor/plant lipid transfer protein/seed storage helical domain-containing protein</fullName>
    </recommendedName>
</protein>
<dbReference type="InterPro" id="IPR044741">
    <property type="entry name" value="NsLTP-like"/>
</dbReference>
<feature type="signal peptide" evidence="1">
    <location>
        <begin position="1"/>
        <end position="31"/>
    </location>
</feature>
<dbReference type="InterPro" id="IPR039265">
    <property type="entry name" value="DIR1-like"/>
</dbReference>
<name>A0A0D9V9F7_9ORYZ</name>
<keyword evidence="4" id="KW-1185">Reference proteome</keyword>
<evidence type="ECO:0000259" key="2">
    <source>
        <dbReference type="SMART" id="SM00499"/>
    </source>
</evidence>
<evidence type="ECO:0000313" key="4">
    <source>
        <dbReference type="Proteomes" id="UP000032180"/>
    </source>
</evidence>
<accession>A0A0D9V9F7</accession>
<evidence type="ECO:0000313" key="3">
    <source>
        <dbReference type="EnsemblPlants" id="LPERR01G36060.1"/>
    </source>
</evidence>
<dbReference type="GO" id="GO:0009627">
    <property type="term" value="P:systemic acquired resistance"/>
    <property type="evidence" value="ECO:0007669"/>
    <property type="project" value="InterPro"/>
</dbReference>
<proteinExistence type="predicted"/>
<dbReference type="PANTHER" id="PTHR33122">
    <property type="entry name" value="LIPID BINDING PROTEIN-RELATED"/>
    <property type="match status" value="1"/>
</dbReference>
<dbReference type="Gramene" id="LPERR01G36060.1">
    <property type="protein sequence ID" value="LPERR01G36060.1"/>
    <property type="gene ID" value="LPERR01G36060"/>
</dbReference>
<feature type="chain" id="PRO_5002347687" description="Bifunctional inhibitor/plant lipid transfer protein/seed storage helical domain-containing protein" evidence="1">
    <location>
        <begin position="32"/>
        <end position="110"/>
    </location>
</feature>
<dbReference type="InterPro" id="IPR036312">
    <property type="entry name" value="Bifun_inhib/LTP/seed_sf"/>
</dbReference>
<dbReference type="HOGENOM" id="CLU_145659_0_1_1"/>
<feature type="domain" description="Bifunctional inhibitor/plant lipid transfer protein/seed storage helical" evidence="2">
    <location>
        <begin position="36"/>
        <end position="109"/>
    </location>
</feature>
<organism evidence="3 4">
    <name type="scientific">Leersia perrieri</name>
    <dbReference type="NCBI Taxonomy" id="77586"/>
    <lineage>
        <taxon>Eukaryota</taxon>
        <taxon>Viridiplantae</taxon>
        <taxon>Streptophyta</taxon>
        <taxon>Embryophyta</taxon>
        <taxon>Tracheophyta</taxon>
        <taxon>Spermatophyta</taxon>
        <taxon>Magnoliopsida</taxon>
        <taxon>Liliopsida</taxon>
        <taxon>Poales</taxon>
        <taxon>Poaceae</taxon>
        <taxon>BOP clade</taxon>
        <taxon>Oryzoideae</taxon>
        <taxon>Oryzeae</taxon>
        <taxon>Oryzinae</taxon>
        <taxon>Leersia</taxon>
    </lineage>
</organism>
<dbReference type="Proteomes" id="UP000032180">
    <property type="component" value="Chromosome 1"/>
</dbReference>
<sequence>MAGGGRKATVVSAAALVVLLVAAAAAGTAEAGFTMCGVGPSAVEACRSYCTVGSTDEKPSSECCAAVQGANFKCLCNNKNLLRKYENIDADRATKIPSMCGVPYAGTSCK</sequence>
<evidence type="ECO:0000256" key="1">
    <source>
        <dbReference type="SAM" id="SignalP"/>
    </source>
</evidence>
<dbReference type="GO" id="GO:0005504">
    <property type="term" value="F:fatty acid binding"/>
    <property type="evidence" value="ECO:0007669"/>
    <property type="project" value="InterPro"/>
</dbReference>
<dbReference type="eggNOG" id="ENOG502SGWY">
    <property type="taxonomic scope" value="Eukaryota"/>
</dbReference>
<dbReference type="AlphaFoldDB" id="A0A0D9V9F7"/>
<dbReference type="CDD" id="cd04660">
    <property type="entry name" value="nsLTP_like"/>
    <property type="match status" value="1"/>
</dbReference>
<dbReference type="EnsemblPlants" id="LPERR01G36060.1">
    <property type="protein sequence ID" value="LPERR01G36060.1"/>
    <property type="gene ID" value="LPERR01G36060"/>
</dbReference>
<reference evidence="3 4" key="1">
    <citation type="submission" date="2012-08" db="EMBL/GenBank/DDBJ databases">
        <title>Oryza genome evolution.</title>
        <authorList>
            <person name="Wing R.A."/>
        </authorList>
    </citation>
    <scope>NUCLEOTIDE SEQUENCE</scope>
</reference>
<dbReference type="SUPFAM" id="SSF47699">
    <property type="entry name" value="Bifunctional inhibitor/lipid-transfer protein/seed storage 2S albumin"/>
    <property type="match status" value="1"/>
</dbReference>
<dbReference type="SMART" id="SM00499">
    <property type="entry name" value="AAI"/>
    <property type="match status" value="1"/>
</dbReference>
<dbReference type="InterPro" id="IPR016140">
    <property type="entry name" value="Bifunc_inhib/LTP/seed_store"/>
</dbReference>